<accession>A0A679JY53</accession>
<keyword evidence="6" id="KW-0614">Plasmid</keyword>
<dbReference type="GO" id="GO:0005576">
    <property type="term" value="C:extracellular region"/>
    <property type="evidence" value="ECO:0007669"/>
    <property type="project" value="UniProtKB-SubCell"/>
</dbReference>
<evidence type="ECO:0000259" key="4">
    <source>
        <dbReference type="Pfam" id="PF00669"/>
    </source>
</evidence>
<dbReference type="Gene3D" id="1.20.1330.10">
    <property type="entry name" value="f41 fragment of flagellin, N-terminal domain"/>
    <property type="match status" value="1"/>
</dbReference>
<evidence type="ECO:0000256" key="1">
    <source>
        <dbReference type="ARBA" id="ARBA00005709"/>
    </source>
</evidence>
<keyword evidence="3" id="KW-0964">Secreted</keyword>
<geneLocation type="plasmid" evidence="6">
    <name>1</name>
</geneLocation>
<dbReference type="GO" id="GO:0005198">
    <property type="term" value="F:structural molecule activity"/>
    <property type="evidence" value="ECO:0007669"/>
    <property type="project" value="UniProtKB-UniRule"/>
</dbReference>
<evidence type="ECO:0000256" key="2">
    <source>
        <dbReference type="ARBA" id="ARBA00023143"/>
    </source>
</evidence>
<evidence type="ECO:0000256" key="3">
    <source>
        <dbReference type="RuleBase" id="RU362073"/>
    </source>
</evidence>
<dbReference type="Pfam" id="PF00669">
    <property type="entry name" value="Flagellin_N"/>
    <property type="match status" value="1"/>
</dbReference>
<dbReference type="AlphaFoldDB" id="A0A679JY53"/>
<evidence type="ECO:0000313" key="6">
    <source>
        <dbReference type="EMBL" id="CAA2136937.1"/>
    </source>
</evidence>
<evidence type="ECO:0000259" key="5">
    <source>
        <dbReference type="Pfam" id="PF00700"/>
    </source>
</evidence>
<dbReference type="InterPro" id="IPR001029">
    <property type="entry name" value="Flagellin_N"/>
</dbReference>
<comment type="function">
    <text evidence="3">Flagellin is the subunit protein which polymerizes to form the filaments of bacterial flagella.</text>
</comment>
<dbReference type="SUPFAM" id="SSF64518">
    <property type="entry name" value="Phase 1 flagellin"/>
    <property type="match status" value="2"/>
</dbReference>
<sequence>MSTGITLSAATRQNLLSLQDTAALAATNQNRLSTGKKVNSALDNPVNYFTAQGLSDRSTALSSLLDGISNGVQTIQAANTGASKIADLVKSLQSTISQAQSDAAANRPTVTGTALATAAEAKAAGTSLRTTAMAMALGGTAGRPTDASAGSLGIAGDKLAITLTDGENTFTKTLDPTATVGDLVDAINGSGLATASVDDAGKLTVTGNSDSLKVGLGGGTDAAAALTAAEAGTSNTAIGLTAAAYTTGLSSDKTSAARTALASQFNDLRTQIDQIAKDSGFNGTNLLGGDTLNVLFNEKTGSDQSKLSVAGRKLSADSLGVSKAVNGTASDGEFNIQTDKGLAAMQDTLKTALTSLKSLQSGFGSNLSNAQIRQDFTRQVGNILDTGSANLTSADMNEEAANSQALSTRNSLAVSALSLANTAQQSILQLLR</sequence>
<protein>
    <recommendedName>
        <fullName evidence="3">Flagellin</fullName>
    </recommendedName>
</protein>
<keyword evidence="2 3" id="KW-0975">Bacterial flagellum</keyword>
<name>A0A679JY53_9HYPH</name>
<reference evidence="6" key="1">
    <citation type="submission" date="2019-12" db="EMBL/GenBank/DDBJ databases">
        <authorList>
            <person name="Cremers G."/>
        </authorList>
    </citation>
    <scope>NUCLEOTIDE SEQUENCE</scope>
    <source>
        <strain evidence="6">Mbul2</strain>
        <plasmid evidence="6">1</plasmid>
    </source>
</reference>
<dbReference type="RefSeq" id="WP_339158998.1">
    <property type="nucleotide sequence ID" value="NZ_LR743510.1"/>
</dbReference>
<comment type="similarity">
    <text evidence="1 3">Belongs to the bacterial flagellin family.</text>
</comment>
<proteinExistence type="inferred from homology"/>
<gene>
    <name evidence="6" type="ORF">MBLL_00412</name>
</gene>
<dbReference type="InterPro" id="IPR046358">
    <property type="entry name" value="Flagellin_C"/>
</dbReference>
<feature type="domain" description="Flagellin N-terminal" evidence="4">
    <location>
        <begin position="10"/>
        <end position="105"/>
    </location>
</feature>
<dbReference type="Pfam" id="PF00700">
    <property type="entry name" value="Flagellin_C"/>
    <property type="match status" value="1"/>
</dbReference>
<comment type="subcellular location">
    <subcellularLocation>
        <location evidence="3">Secreted</location>
    </subcellularLocation>
    <subcellularLocation>
        <location evidence="3">Bacterial flagellum</location>
    </subcellularLocation>
</comment>
<feature type="domain" description="Flagellin C-terminal" evidence="5">
    <location>
        <begin position="349"/>
        <end position="431"/>
    </location>
</feature>
<dbReference type="GO" id="GO:0009288">
    <property type="term" value="C:bacterial-type flagellum"/>
    <property type="evidence" value="ECO:0007669"/>
    <property type="project" value="UniProtKB-SubCell"/>
</dbReference>
<organism evidence="6">
    <name type="scientific">Methylobacterium bullatum</name>
    <dbReference type="NCBI Taxonomy" id="570505"/>
    <lineage>
        <taxon>Bacteria</taxon>
        <taxon>Pseudomonadati</taxon>
        <taxon>Pseudomonadota</taxon>
        <taxon>Alphaproteobacteria</taxon>
        <taxon>Hyphomicrobiales</taxon>
        <taxon>Methylobacteriaceae</taxon>
        <taxon>Methylobacterium</taxon>
    </lineage>
</organism>
<dbReference type="EMBL" id="LR743510">
    <property type="protein sequence ID" value="CAA2136937.1"/>
    <property type="molecule type" value="Genomic_DNA"/>
</dbReference>